<dbReference type="Gene3D" id="3.20.20.10">
    <property type="entry name" value="Alanine racemase"/>
    <property type="match status" value="1"/>
</dbReference>
<dbReference type="EMBL" id="CP114014">
    <property type="protein sequence ID" value="XAY05012.1"/>
    <property type="molecule type" value="Genomic_DNA"/>
</dbReference>
<gene>
    <name evidence="2" type="ORF">DSM112329_01853</name>
</gene>
<feature type="domain" description="Alanine racemase N-terminal" evidence="1">
    <location>
        <begin position="26"/>
        <end position="209"/>
    </location>
</feature>
<reference evidence="2" key="1">
    <citation type="submission" date="2022-12" db="EMBL/GenBank/DDBJ databases">
        <title>Paraconexibacter alkalitolerans sp. nov. and Baekduia alba sp. nov., isolated from soil and emended description of the genera Paraconexibacter (Chun et al., 2020) and Baekduia (An et al., 2020).</title>
        <authorList>
            <person name="Vieira S."/>
            <person name="Huber K.J."/>
            <person name="Geppert A."/>
            <person name="Wolf J."/>
            <person name="Neumann-Schaal M."/>
            <person name="Muesken M."/>
            <person name="Overmann J."/>
        </authorList>
    </citation>
    <scope>NUCLEOTIDE SEQUENCE</scope>
    <source>
        <strain evidence="2">AEG42_29</strain>
    </source>
</reference>
<dbReference type="PANTHER" id="PTHR28004">
    <property type="entry name" value="ZGC:162816-RELATED"/>
    <property type="match status" value="1"/>
</dbReference>
<accession>A0AAU7ATL2</accession>
<dbReference type="GO" id="GO:0008721">
    <property type="term" value="F:D-serine ammonia-lyase activity"/>
    <property type="evidence" value="ECO:0007669"/>
    <property type="project" value="TreeGrafter"/>
</dbReference>
<protein>
    <recommendedName>
        <fullName evidence="1">Alanine racemase N-terminal domain-containing protein</fullName>
    </recommendedName>
</protein>
<name>A0AAU7ATL2_9ACTN</name>
<evidence type="ECO:0000313" key="2">
    <source>
        <dbReference type="EMBL" id="XAY05012.1"/>
    </source>
</evidence>
<dbReference type="AlphaFoldDB" id="A0AAU7ATL2"/>
<dbReference type="PANTHER" id="PTHR28004:SF2">
    <property type="entry name" value="D-SERINE DEHYDRATASE"/>
    <property type="match status" value="1"/>
</dbReference>
<dbReference type="RefSeq" id="WP_354701534.1">
    <property type="nucleotide sequence ID" value="NZ_CP114014.1"/>
</dbReference>
<dbReference type="InterPro" id="IPR001608">
    <property type="entry name" value="Ala_racemase_N"/>
</dbReference>
<organism evidence="2">
    <name type="scientific">Paraconexibacter sp. AEG42_29</name>
    <dbReference type="NCBI Taxonomy" id="2997339"/>
    <lineage>
        <taxon>Bacteria</taxon>
        <taxon>Bacillati</taxon>
        <taxon>Actinomycetota</taxon>
        <taxon>Thermoleophilia</taxon>
        <taxon>Solirubrobacterales</taxon>
        <taxon>Paraconexibacteraceae</taxon>
        <taxon>Paraconexibacter</taxon>
    </lineage>
</organism>
<dbReference type="InterPro" id="IPR051466">
    <property type="entry name" value="D-amino_acid_metab_enzyme"/>
</dbReference>
<dbReference type="SUPFAM" id="SSF51419">
    <property type="entry name" value="PLP-binding barrel"/>
    <property type="match status" value="1"/>
</dbReference>
<dbReference type="GO" id="GO:0036088">
    <property type="term" value="P:D-serine catabolic process"/>
    <property type="evidence" value="ECO:0007669"/>
    <property type="project" value="TreeGrafter"/>
</dbReference>
<evidence type="ECO:0000259" key="1">
    <source>
        <dbReference type="Pfam" id="PF01168"/>
    </source>
</evidence>
<dbReference type="KEGG" id="parq:DSM112329_01853"/>
<sequence length="403" mass="42602">MTLAPPARLARYGAAFADLDAPFAFVDLDALWVNADRMLARSAGKPIRLASKSLRCRAVAALILERDVGFRGQLTFTLPEALWLAEQGLRDLVVAYPSADRGALRDLARLTAADPAGAPVLMVDCVEHLDLIAAAVGPVQAPLRLCLDFDAAYWLGGGRVRIGAKRTPVRTPEQAVALAREIAARPGVTLVGLMSYEGHIAGVGDRIPGSPLKSRAIARMQGASYRELRARRAAAIAAVGAVADLEFVNAGGTGDLERVAAESAITEATAGSGFYAPHLFDNYAAFALEPAAMFALPVVRRPGPGVVTALGGGYLASGVAAADRAPRPYLPPGLALDPQEGAGEVQTPLHGRTADALRIGDSVYFRHCKAGELCERFDRLYLLAGDRIVDEVPTYRGEGRTFL</sequence>
<dbReference type="Pfam" id="PF01168">
    <property type="entry name" value="Ala_racemase_N"/>
    <property type="match status" value="1"/>
</dbReference>
<dbReference type="CDD" id="cd06813">
    <property type="entry name" value="PLPDE_III_DSD_D-TA_like_2"/>
    <property type="match status" value="1"/>
</dbReference>
<dbReference type="InterPro" id="IPR029066">
    <property type="entry name" value="PLP-binding_barrel"/>
</dbReference>
<proteinExistence type="predicted"/>